<dbReference type="InterPro" id="IPR002197">
    <property type="entry name" value="HTH_Fis"/>
</dbReference>
<keyword evidence="3" id="KW-0067">ATP-binding</keyword>
<sequence>MNSILIIDDEPGIREILKDILQDEGYTVYQAGDGFEGLHLLKTTKVELVLLDIWLPRMGGIDVLKELKSTYPELEVIVISGHANVDMAVNAIKLGAFDFLEKPLDMDRVITLTRNALKIESLKQENKNLKNQLMIEDRMIGSSSSLDEVNRIIEQSAGSDSRVMITGENGTGKELVARRIHLGSNRRGKPFIEVNCAAIPDNLIESELFGHEKGAFTGASSLRKGKFEAADGGTLFLDEVADMSLSAQAKVLRAIQEMQFERVGGEQSIKVDVRILSATNKNIAEEIEKGKFREDLFFRLNVIPITLPPLRERVDDLDELVSYFMVKFKKEGTSPKTISPEGMAFLKKYPWPGNIRELKNFLERVNIMCNEQEISLESVQTYIGEHSINSEDETLNGFKDLKLNEAKDKFERELLVYYLKENNYNISKTAQVLGIYPSNLHSKIKKFDIEVKK</sequence>
<dbReference type="GO" id="GO:0000160">
    <property type="term" value="P:phosphorelay signal transduction system"/>
    <property type="evidence" value="ECO:0007669"/>
    <property type="project" value="UniProtKB-KW"/>
</dbReference>
<evidence type="ECO:0000256" key="2">
    <source>
        <dbReference type="ARBA" id="ARBA00022741"/>
    </source>
</evidence>
<evidence type="ECO:0000256" key="4">
    <source>
        <dbReference type="ARBA" id="ARBA00023012"/>
    </source>
</evidence>
<dbReference type="Gene3D" id="1.10.10.60">
    <property type="entry name" value="Homeodomain-like"/>
    <property type="match status" value="1"/>
</dbReference>
<dbReference type="SUPFAM" id="SSF52172">
    <property type="entry name" value="CheY-like"/>
    <property type="match status" value="1"/>
</dbReference>
<dbReference type="RefSeq" id="WP_184748545.1">
    <property type="nucleotide sequence ID" value="NZ_JACHGJ010000011.1"/>
</dbReference>
<dbReference type="PANTHER" id="PTHR32071:SF17">
    <property type="entry name" value="TRANSCRIPTIONAL REGULATOR (NTRC FAMILY)"/>
    <property type="match status" value="1"/>
</dbReference>
<dbReference type="SUPFAM" id="SSF52540">
    <property type="entry name" value="P-loop containing nucleoside triphosphate hydrolases"/>
    <property type="match status" value="1"/>
</dbReference>
<dbReference type="InterPro" id="IPR025944">
    <property type="entry name" value="Sigma_54_int_dom_CS"/>
</dbReference>
<dbReference type="Pfam" id="PF25601">
    <property type="entry name" value="AAA_lid_14"/>
    <property type="match status" value="1"/>
</dbReference>
<dbReference type="PRINTS" id="PR01590">
    <property type="entry name" value="HTHFIS"/>
</dbReference>
<dbReference type="InterPro" id="IPR025943">
    <property type="entry name" value="Sigma_54_int_dom_ATP-bd_2"/>
</dbReference>
<reference evidence="12 13" key="1">
    <citation type="submission" date="2020-08" db="EMBL/GenBank/DDBJ databases">
        <title>Genomic Encyclopedia of Type Strains, Phase IV (KMG-IV): sequencing the most valuable type-strain genomes for metagenomic binning, comparative biology and taxonomic classification.</title>
        <authorList>
            <person name="Goeker M."/>
        </authorList>
    </citation>
    <scope>NUCLEOTIDE SEQUENCE [LARGE SCALE GENOMIC DNA]</scope>
    <source>
        <strain evidence="12 13">DSM 2461</strain>
    </source>
</reference>
<organism evidence="12 13">
    <name type="scientific">Spirochaeta isovalerica</name>
    <dbReference type="NCBI Taxonomy" id="150"/>
    <lineage>
        <taxon>Bacteria</taxon>
        <taxon>Pseudomonadati</taxon>
        <taxon>Spirochaetota</taxon>
        <taxon>Spirochaetia</taxon>
        <taxon>Spirochaetales</taxon>
        <taxon>Spirochaetaceae</taxon>
        <taxon>Spirochaeta</taxon>
    </lineage>
</organism>
<evidence type="ECO:0000256" key="1">
    <source>
        <dbReference type="ARBA" id="ARBA00022553"/>
    </source>
</evidence>
<feature type="modified residue" description="4-aspartylphosphate" evidence="8">
    <location>
        <position position="52"/>
    </location>
</feature>
<dbReference type="InterPro" id="IPR009057">
    <property type="entry name" value="Homeodomain-like_sf"/>
</dbReference>
<name>A0A841RIF4_9SPIO</name>
<dbReference type="PROSITE" id="PS50110">
    <property type="entry name" value="RESPONSE_REGULATORY"/>
    <property type="match status" value="1"/>
</dbReference>
<accession>A0A841RIF4</accession>
<keyword evidence="6" id="KW-0238">DNA-binding</keyword>
<dbReference type="GO" id="GO:0005524">
    <property type="term" value="F:ATP binding"/>
    <property type="evidence" value="ECO:0007669"/>
    <property type="project" value="UniProtKB-KW"/>
</dbReference>
<dbReference type="Gene3D" id="3.40.50.2300">
    <property type="match status" value="1"/>
</dbReference>
<dbReference type="SMART" id="SM00382">
    <property type="entry name" value="AAA"/>
    <property type="match status" value="1"/>
</dbReference>
<feature type="coiled-coil region" evidence="9">
    <location>
        <begin position="112"/>
        <end position="139"/>
    </location>
</feature>
<keyword evidence="9" id="KW-0175">Coiled coil</keyword>
<evidence type="ECO:0000256" key="6">
    <source>
        <dbReference type="ARBA" id="ARBA00023125"/>
    </source>
</evidence>
<gene>
    <name evidence="12" type="ORF">HNR50_004001</name>
</gene>
<dbReference type="Pfam" id="PF00158">
    <property type="entry name" value="Sigma54_activat"/>
    <property type="match status" value="1"/>
</dbReference>
<dbReference type="InterPro" id="IPR002078">
    <property type="entry name" value="Sigma_54_int"/>
</dbReference>
<dbReference type="CDD" id="cd17550">
    <property type="entry name" value="REC_NtrX-like"/>
    <property type="match status" value="1"/>
</dbReference>
<dbReference type="SUPFAM" id="SSF46689">
    <property type="entry name" value="Homeodomain-like"/>
    <property type="match status" value="1"/>
</dbReference>
<dbReference type="PROSITE" id="PS00676">
    <property type="entry name" value="SIGMA54_INTERACT_2"/>
    <property type="match status" value="1"/>
</dbReference>
<dbReference type="InterPro" id="IPR011006">
    <property type="entry name" value="CheY-like_superfamily"/>
</dbReference>
<evidence type="ECO:0000259" key="10">
    <source>
        <dbReference type="PROSITE" id="PS50045"/>
    </source>
</evidence>
<dbReference type="InterPro" id="IPR003593">
    <property type="entry name" value="AAA+_ATPase"/>
</dbReference>
<dbReference type="Gene3D" id="3.40.50.300">
    <property type="entry name" value="P-loop containing nucleotide triphosphate hydrolases"/>
    <property type="match status" value="1"/>
</dbReference>
<dbReference type="PROSITE" id="PS50045">
    <property type="entry name" value="SIGMA54_INTERACT_4"/>
    <property type="match status" value="1"/>
</dbReference>
<dbReference type="EMBL" id="JACHGJ010000011">
    <property type="protein sequence ID" value="MBB6482308.1"/>
    <property type="molecule type" value="Genomic_DNA"/>
</dbReference>
<dbReference type="AlphaFoldDB" id="A0A841RIF4"/>
<dbReference type="SMART" id="SM00448">
    <property type="entry name" value="REC"/>
    <property type="match status" value="1"/>
</dbReference>
<proteinExistence type="predicted"/>
<feature type="domain" description="Sigma-54 factor interaction" evidence="10">
    <location>
        <begin position="139"/>
        <end position="367"/>
    </location>
</feature>
<dbReference type="Pfam" id="PF02954">
    <property type="entry name" value="HTH_8"/>
    <property type="match status" value="1"/>
</dbReference>
<evidence type="ECO:0000313" key="12">
    <source>
        <dbReference type="EMBL" id="MBB6482308.1"/>
    </source>
</evidence>
<keyword evidence="5" id="KW-0805">Transcription regulation</keyword>
<dbReference type="PROSITE" id="PS00688">
    <property type="entry name" value="SIGMA54_INTERACT_3"/>
    <property type="match status" value="1"/>
</dbReference>
<comment type="caution">
    <text evidence="12">The sequence shown here is derived from an EMBL/GenBank/DDBJ whole genome shotgun (WGS) entry which is preliminary data.</text>
</comment>
<dbReference type="CDD" id="cd00009">
    <property type="entry name" value="AAA"/>
    <property type="match status" value="1"/>
</dbReference>
<dbReference type="Pfam" id="PF00072">
    <property type="entry name" value="Response_reg"/>
    <property type="match status" value="1"/>
</dbReference>
<evidence type="ECO:0000256" key="3">
    <source>
        <dbReference type="ARBA" id="ARBA00022840"/>
    </source>
</evidence>
<keyword evidence="4" id="KW-0902">Two-component regulatory system</keyword>
<feature type="domain" description="Response regulatory" evidence="11">
    <location>
        <begin position="3"/>
        <end position="117"/>
    </location>
</feature>
<keyword evidence="2" id="KW-0547">Nucleotide-binding</keyword>
<keyword evidence="1 8" id="KW-0597">Phosphoprotein</keyword>
<evidence type="ECO:0000256" key="8">
    <source>
        <dbReference type="PROSITE-ProRule" id="PRU00169"/>
    </source>
</evidence>
<evidence type="ECO:0000256" key="9">
    <source>
        <dbReference type="SAM" id="Coils"/>
    </source>
</evidence>
<evidence type="ECO:0000313" key="13">
    <source>
        <dbReference type="Proteomes" id="UP000587760"/>
    </source>
</evidence>
<protein>
    <submittedName>
        <fullName evidence="12">Two-component system nitrogen regulation response regulator NtrX</fullName>
    </submittedName>
</protein>
<dbReference type="PANTHER" id="PTHR32071">
    <property type="entry name" value="TRANSCRIPTIONAL REGULATORY PROTEIN"/>
    <property type="match status" value="1"/>
</dbReference>
<keyword evidence="13" id="KW-1185">Reference proteome</keyword>
<dbReference type="Gene3D" id="1.10.8.60">
    <property type="match status" value="1"/>
</dbReference>
<dbReference type="InterPro" id="IPR027417">
    <property type="entry name" value="P-loop_NTPase"/>
</dbReference>
<keyword evidence="7" id="KW-0804">Transcription</keyword>
<dbReference type="GO" id="GO:0006355">
    <property type="term" value="P:regulation of DNA-templated transcription"/>
    <property type="evidence" value="ECO:0007669"/>
    <property type="project" value="InterPro"/>
</dbReference>
<dbReference type="GO" id="GO:0043565">
    <property type="term" value="F:sequence-specific DNA binding"/>
    <property type="evidence" value="ECO:0007669"/>
    <property type="project" value="InterPro"/>
</dbReference>
<dbReference type="InterPro" id="IPR058031">
    <property type="entry name" value="AAA_lid_NorR"/>
</dbReference>
<evidence type="ECO:0000256" key="7">
    <source>
        <dbReference type="ARBA" id="ARBA00023163"/>
    </source>
</evidence>
<evidence type="ECO:0000259" key="11">
    <source>
        <dbReference type="PROSITE" id="PS50110"/>
    </source>
</evidence>
<dbReference type="FunFam" id="3.40.50.2300:FF:000018">
    <property type="entry name" value="DNA-binding transcriptional regulator NtrC"/>
    <property type="match status" value="1"/>
</dbReference>
<evidence type="ECO:0000256" key="5">
    <source>
        <dbReference type="ARBA" id="ARBA00023015"/>
    </source>
</evidence>
<dbReference type="InterPro" id="IPR001789">
    <property type="entry name" value="Sig_transdc_resp-reg_receiver"/>
</dbReference>
<dbReference type="Proteomes" id="UP000587760">
    <property type="component" value="Unassembled WGS sequence"/>
</dbReference>
<dbReference type="FunFam" id="3.40.50.300:FF:000006">
    <property type="entry name" value="DNA-binding transcriptional regulator NtrC"/>
    <property type="match status" value="1"/>
</dbReference>